<dbReference type="Gene3D" id="1.10.3430.10">
    <property type="entry name" value="Ammonium transporter AmtB like domains"/>
    <property type="match status" value="1"/>
</dbReference>
<dbReference type="AlphaFoldDB" id="A0A0D8XDB5"/>
<sequence>MVSSCAGCNRMKPWASAFMGMGAGLIYLGLSRFMVRIKVDDPLDAFAVHAGGGLWGLLSACIIAHDGIIYAIYDAIGNKHGSLSCRRAFAQLVWQIICAVAIIIWSLLWMLPVLLFLKKIGKLRVAAEVEINGLDIHKHGEAAYPSNAYGHGWDGYKHKNIESTRHTQCHWKFSALDECKSIY</sequence>
<keyword evidence="4 8" id="KW-0812">Transmembrane</keyword>
<dbReference type="Proteomes" id="UP000053766">
    <property type="component" value="Unassembled WGS sequence"/>
</dbReference>
<gene>
    <name evidence="10" type="ORF">DICVIV_12278</name>
</gene>
<feature type="transmembrane region" description="Helical" evidence="8">
    <location>
        <begin position="93"/>
        <end position="117"/>
    </location>
</feature>
<evidence type="ECO:0000313" key="11">
    <source>
        <dbReference type="Proteomes" id="UP000053766"/>
    </source>
</evidence>
<evidence type="ECO:0000256" key="6">
    <source>
        <dbReference type="ARBA" id="ARBA00023136"/>
    </source>
</evidence>
<comment type="similarity">
    <text evidence="2">Belongs to the ammonia transporter channel (TC 1.A.11.2) family.</text>
</comment>
<dbReference type="PANTHER" id="PTHR11730:SF6">
    <property type="entry name" value="AMMONIUM TRANSPORTER"/>
    <property type="match status" value="1"/>
</dbReference>
<dbReference type="SUPFAM" id="SSF111352">
    <property type="entry name" value="Ammonium transporter"/>
    <property type="match status" value="1"/>
</dbReference>
<feature type="domain" description="Ammonium transporter AmtB-like" evidence="9">
    <location>
        <begin position="1"/>
        <end position="144"/>
    </location>
</feature>
<evidence type="ECO:0000256" key="3">
    <source>
        <dbReference type="ARBA" id="ARBA00022448"/>
    </source>
</evidence>
<dbReference type="GO" id="GO:0008519">
    <property type="term" value="F:ammonium channel activity"/>
    <property type="evidence" value="ECO:0007669"/>
    <property type="project" value="InterPro"/>
</dbReference>
<keyword evidence="6 8" id="KW-0472">Membrane</keyword>
<accession>A0A0D8XDB5</accession>
<dbReference type="PANTHER" id="PTHR11730">
    <property type="entry name" value="AMMONIUM TRANSPORTER"/>
    <property type="match status" value="1"/>
</dbReference>
<evidence type="ECO:0000313" key="10">
    <source>
        <dbReference type="EMBL" id="KJH41747.1"/>
    </source>
</evidence>
<feature type="transmembrane region" description="Helical" evidence="8">
    <location>
        <begin position="47"/>
        <end position="73"/>
    </location>
</feature>
<evidence type="ECO:0000256" key="4">
    <source>
        <dbReference type="ARBA" id="ARBA00022692"/>
    </source>
</evidence>
<dbReference type="InterPro" id="IPR029020">
    <property type="entry name" value="Ammonium/urea_transptr"/>
</dbReference>
<dbReference type="InterPro" id="IPR024041">
    <property type="entry name" value="NH4_transpt_AmtB-like_dom"/>
</dbReference>
<reference evidence="11" key="2">
    <citation type="journal article" date="2016" name="Sci. Rep.">
        <title>Dictyocaulus viviparus genome, variome and transcriptome elucidate lungworm biology and support future intervention.</title>
        <authorList>
            <person name="McNulty S.N."/>
            <person name="Strube C."/>
            <person name="Rosa B.A."/>
            <person name="Martin J.C."/>
            <person name="Tyagi R."/>
            <person name="Choi Y.J."/>
            <person name="Wang Q."/>
            <person name="Hallsworth Pepin K."/>
            <person name="Zhang X."/>
            <person name="Ozersky P."/>
            <person name="Wilson R.K."/>
            <person name="Sternberg P.W."/>
            <person name="Gasser R.B."/>
            <person name="Mitreva M."/>
        </authorList>
    </citation>
    <scope>NUCLEOTIDE SEQUENCE [LARGE SCALE GENOMIC DNA]</scope>
    <source>
        <strain evidence="11">HannoverDv2000</strain>
    </source>
</reference>
<evidence type="ECO:0000259" key="9">
    <source>
        <dbReference type="Pfam" id="PF00909"/>
    </source>
</evidence>
<dbReference type="GO" id="GO:0097272">
    <property type="term" value="P:ammonium homeostasis"/>
    <property type="evidence" value="ECO:0007669"/>
    <property type="project" value="TreeGrafter"/>
</dbReference>
<dbReference type="EMBL" id="KN716768">
    <property type="protein sequence ID" value="KJH41747.1"/>
    <property type="molecule type" value="Genomic_DNA"/>
</dbReference>
<name>A0A0D8XDB5_DICVI</name>
<evidence type="ECO:0000256" key="1">
    <source>
        <dbReference type="ARBA" id="ARBA00004141"/>
    </source>
</evidence>
<feature type="transmembrane region" description="Helical" evidence="8">
    <location>
        <begin position="14"/>
        <end position="35"/>
    </location>
</feature>
<evidence type="ECO:0000256" key="8">
    <source>
        <dbReference type="SAM" id="Phobius"/>
    </source>
</evidence>
<proteinExistence type="inferred from homology"/>
<keyword evidence="7" id="KW-0924">Ammonia transport</keyword>
<keyword evidence="11" id="KW-1185">Reference proteome</keyword>
<evidence type="ECO:0000256" key="5">
    <source>
        <dbReference type="ARBA" id="ARBA00022989"/>
    </source>
</evidence>
<dbReference type="OrthoDB" id="534912at2759"/>
<organism evidence="10 11">
    <name type="scientific">Dictyocaulus viviparus</name>
    <name type="common">Bovine lungworm</name>
    <dbReference type="NCBI Taxonomy" id="29172"/>
    <lineage>
        <taxon>Eukaryota</taxon>
        <taxon>Metazoa</taxon>
        <taxon>Ecdysozoa</taxon>
        <taxon>Nematoda</taxon>
        <taxon>Chromadorea</taxon>
        <taxon>Rhabditida</taxon>
        <taxon>Rhabditina</taxon>
        <taxon>Rhabditomorpha</taxon>
        <taxon>Strongyloidea</taxon>
        <taxon>Metastrongylidae</taxon>
        <taxon>Dictyocaulus</taxon>
    </lineage>
</organism>
<dbReference type="GO" id="GO:0005886">
    <property type="term" value="C:plasma membrane"/>
    <property type="evidence" value="ECO:0007669"/>
    <property type="project" value="TreeGrafter"/>
</dbReference>
<evidence type="ECO:0000256" key="2">
    <source>
        <dbReference type="ARBA" id="ARBA00005887"/>
    </source>
</evidence>
<evidence type="ECO:0000256" key="7">
    <source>
        <dbReference type="ARBA" id="ARBA00023177"/>
    </source>
</evidence>
<keyword evidence="3" id="KW-0813">Transport</keyword>
<protein>
    <recommendedName>
        <fullName evidence="9">Ammonium transporter AmtB-like domain-containing protein</fullName>
    </recommendedName>
</protein>
<reference evidence="10 11" key="1">
    <citation type="submission" date="2013-11" db="EMBL/GenBank/DDBJ databases">
        <title>Draft genome of the bovine lungworm Dictyocaulus viviparus.</title>
        <authorList>
            <person name="Mitreva M."/>
        </authorList>
    </citation>
    <scope>NUCLEOTIDE SEQUENCE [LARGE SCALE GENOMIC DNA]</scope>
    <source>
        <strain evidence="10 11">HannoverDv2000</strain>
    </source>
</reference>
<dbReference type="Pfam" id="PF00909">
    <property type="entry name" value="Ammonium_transp"/>
    <property type="match status" value="1"/>
</dbReference>
<dbReference type="STRING" id="29172.A0A0D8XDB5"/>
<comment type="subcellular location">
    <subcellularLocation>
        <location evidence="1">Membrane</location>
        <topology evidence="1">Multi-pass membrane protein</topology>
    </subcellularLocation>
</comment>
<keyword evidence="5 8" id="KW-1133">Transmembrane helix</keyword>